<evidence type="ECO:0000256" key="4">
    <source>
        <dbReference type="ARBA" id="ARBA00022989"/>
    </source>
</evidence>
<organism evidence="10 11">
    <name type="scientific">Pocillopora meandrina</name>
    <dbReference type="NCBI Taxonomy" id="46732"/>
    <lineage>
        <taxon>Eukaryota</taxon>
        <taxon>Metazoa</taxon>
        <taxon>Cnidaria</taxon>
        <taxon>Anthozoa</taxon>
        <taxon>Hexacorallia</taxon>
        <taxon>Scleractinia</taxon>
        <taxon>Astrocoeniina</taxon>
        <taxon>Pocilloporidae</taxon>
        <taxon>Pocillopora</taxon>
    </lineage>
</organism>
<feature type="domain" description="Fibronectin type-III" evidence="9">
    <location>
        <begin position="50"/>
        <end position="140"/>
    </location>
</feature>
<proteinExistence type="predicted"/>
<feature type="transmembrane region" description="Helical" evidence="8">
    <location>
        <begin position="515"/>
        <end position="536"/>
    </location>
</feature>
<comment type="caution">
    <text evidence="10">The sequence shown here is derived from an EMBL/GenBank/DDBJ whole genome shotgun (WGS) entry which is preliminary data.</text>
</comment>
<dbReference type="Gene3D" id="1.10.287.70">
    <property type="match status" value="1"/>
</dbReference>
<dbReference type="SMART" id="SM00060">
    <property type="entry name" value="FN3"/>
    <property type="match status" value="1"/>
</dbReference>
<keyword evidence="5" id="KW-0406">Ion transport</keyword>
<evidence type="ECO:0000256" key="7">
    <source>
        <dbReference type="ARBA" id="ARBA00023303"/>
    </source>
</evidence>
<keyword evidence="2" id="KW-0813">Transport</keyword>
<dbReference type="GO" id="GO:0005251">
    <property type="term" value="F:delayed rectifier potassium channel activity"/>
    <property type="evidence" value="ECO:0007669"/>
    <property type="project" value="TreeGrafter"/>
</dbReference>
<dbReference type="PANTHER" id="PTHR11537">
    <property type="entry name" value="VOLTAGE-GATED POTASSIUM CHANNEL"/>
    <property type="match status" value="1"/>
</dbReference>
<feature type="transmembrane region" description="Helical" evidence="8">
    <location>
        <begin position="308"/>
        <end position="328"/>
    </location>
</feature>
<dbReference type="Proteomes" id="UP001159428">
    <property type="component" value="Unassembled WGS sequence"/>
</dbReference>
<protein>
    <recommendedName>
        <fullName evidence="9">Fibronectin type-III domain-containing protein</fullName>
    </recommendedName>
</protein>
<dbReference type="InterPro" id="IPR003961">
    <property type="entry name" value="FN3_dom"/>
</dbReference>
<dbReference type="PANTHER" id="PTHR11537:SF252">
    <property type="entry name" value="POTASSIUM VOLTAGE-GATED CHANNEL PROTEIN SHAW"/>
    <property type="match status" value="1"/>
</dbReference>
<dbReference type="Gene3D" id="2.60.40.10">
    <property type="entry name" value="Immunoglobulins"/>
    <property type="match status" value="1"/>
</dbReference>
<gene>
    <name evidence="10" type="ORF">PMEA_00033868</name>
</gene>
<keyword evidence="3 8" id="KW-0812">Transmembrane</keyword>
<keyword evidence="7" id="KW-0407">Ion channel</keyword>
<dbReference type="CDD" id="cd00063">
    <property type="entry name" value="FN3"/>
    <property type="match status" value="1"/>
</dbReference>
<keyword evidence="11" id="KW-1185">Reference proteome</keyword>
<accession>A0AAU9XXE4</accession>
<keyword evidence="4 8" id="KW-1133">Transmembrane helix</keyword>
<sequence>SVIVHFTITFRELDSDELLIFTDTADKDGRIADLKVTSVSLLVAGVPNQVPEITKTYLTSATSVKVFWTPVTDGPIDGYQVAFRSINEGRWSKVAVDRNTTTLHQTNLQEGKVYRIRVMAFNKSGNGLPGEAEEIMMKEEDTCRCPAVFNTNWAELPPYVTKSVHSQSPQGIIGTFVEEMLLESCGVCKAHRHTFLNFKTNGKGGAAHKTTLNEVVSDVNNKTAISFPVTGAMDDDKFQRYYVFVPMVESPGIAFITVGQKDGSKNIVISTLLKYLPLHLFCLMMAFVAGTIIWALETTRDDGFAHSFIKGAFEGFWFSFTSMTTVGYGDKVLVGFWSRLFAVAWILTGLVVASVLTGALAASLTFYTIEKDVMLYGSKVTALTDSPAHRLGVRRNALIRPRDTLQEAYKSLGQGEINGLLLDAYIAGSHSIKDLFDQQLRVKEVIKLPKGLGVVLSGEATRLQKRVRDYIRNKAGLITKMIENSTTPLQQPEKSEAEERTTKLFSVEFLLFHEVLFALLQALGAAVLCGLIWQAIHKLRARRKNALPEGHGRARLMAQRNEMLKTVQNFHDSFRQLYLDLTYKSVQEFRNFEEERNRRKQSRKNT</sequence>
<dbReference type="Pfam" id="PF00041">
    <property type="entry name" value="fn3"/>
    <property type="match status" value="1"/>
</dbReference>
<evidence type="ECO:0000313" key="10">
    <source>
        <dbReference type="EMBL" id="CAH3161618.1"/>
    </source>
</evidence>
<dbReference type="AlphaFoldDB" id="A0AAU9XXE4"/>
<reference evidence="10 11" key="1">
    <citation type="submission" date="2022-05" db="EMBL/GenBank/DDBJ databases">
        <authorList>
            <consortium name="Genoscope - CEA"/>
            <person name="William W."/>
        </authorList>
    </citation>
    <scope>NUCLEOTIDE SEQUENCE [LARGE SCALE GENOMIC DNA]</scope>
</reference>
<evidence type="ECO:0000256" key="5">
    <source>
        <dbReference type="ARBA" id="ARBA00023065"/>
    </source>
</evidence>
<feature type="transmembrane region" description="Helical" evidence="8">
    <location>
        <begin position="275"/>
        <end position="296"/>
    </location>
</feature>
<keyword evidence="6 8" id="KW-0472">Membrane</keyword>
<evidence type="ECO:0000256" key="1">
    <source>
        <dbReference type="ARBA" id="ARBA00004141"/>
    </source>
</evidence>
<dbReference type="Pfam" id="PF07885">
    <property type="entry name" value="Ion_trans_2"/>
    <property type="match status" value="1"/>
</dbReference>
<evidence type="ECO:0000259" key="9">
    <source>
        <dbReference type="PROSITE" id="PS50853"/>
    </source>
</evidence>
<dbReference type="EMBL" id="CALNXJ010000080">
    <property type="protein sequence ID" value="CAH3161618.1"/>
    <property type="molecule type" value="Genomic_DNA"/>
</dbReference>
<evidence type="ECO:0000256" key="8">
    <source>
        <dbReference type="SAM" id="Phobius"/>
    </source>
</evidence>
<dbReference type="SUPFAM" id="SSF49265">
    <property type="entry name" value="Fibronectin type III"/>
    <property type="match status" value="1"/>
</dbReference>
<evidence type="ECO:0000256" key="6">
    <source>
        <dbReference type="ARBA" id="ARBA00023136"/>
    </source>
</evidence>
<name>A0AAU9XXE4_9CNID</name>
<dbReference type="PROSITE" id="PS50853">
    <property type="entry name" value="FN3"/>
    <property type="match status" value="1"/>
</dbReference>
<dbReference type="GO" id="GO:0008076">
    <property type="term" value="C:voltage-gated potassium channel complex"/>
    <property type="evidence" value="ECO:0007669"/>
    <property type="project" value="InterPro"/>
</dbReference>
<dbReference type="InterPro" id="IPR013099">
    <property type="entry name" value="K_chnl_dom"/>
</dbReference>
<dbReference type="InterPro" id="IPR028325">
    <property type="entry name" value="VG_K_chnl"/>
</dbReference>
<dbReference type="InterPro" id="IPR036116">
    <property type="entry name" value="FN3_sf"/>
</dbReference>
<evidence type="ECO:0000313" key="11">
    <source>
        <dbReference type="Proteomes" id="UP001159428"/>
    </source>
</evidence>
<dbReference type="SUPFAM" id="SSF81324">
    <property type="entry name" value="Voltage-gated potassium channels"/>
    <property type="match status" value="1"/>
</dbReference>
<feature type="non-terminal residue" evidence="10">
    <location>
        <position position="1"/>
    </location>
</feature>
<feature type="transmembrane region" description="Helical" evidence="8">
    <location>
        <begin position="340"/>
        <end position="369"/>
    </location>
</feature>
<dbReference type="GO" id="GO:0001508">
    <property type="term" value="P:action potential"/>
    <property type="evidence" value="ECO:0007669"/>
    <property type="project" value="TreeGrafter"/>
</dbReference>
<comment type="subcellular location">
    <subcellularLocation>
        <location evidence="1">Membrane</location>
        <topology evidence="1">Multi-pass membrane protein</topology>
    </subcellularLocation>
</comment>
<evidence type="ECO:0000256" key="3">
    <source>
        <dbReference type="ARBA" id="ARBA00022692"/>
    </source>
</evidence>
<dbReference type="InterPro" id="IPR013783">
    <property type="entry name" value="Ig-like_fold"/>
</dbReference>
<evidence type="ECO:0000256" key="2">
    <source>
        <dbReference type="ARBA" id="ARBA00022448"/>
    </source>
</evidence>